<feature type="domain" description="ABC transporter" evidence="6">
    <location>
        <begin position="14"/>
        <end position="269"/>
    </location>
</feature>
<dbReference type="PANTHER" id="PTHR43067:SF2">
    <property type="entry name" value="OLIGOPEPTIDE ABC TRANSPORTER, ATP-BINDING PROTEIN"/>
    <property type="match status" value="1"/>
</dbReference>
<name>A0A5B8J8W8_9RHOB</name>
<evidence type="ECO:0000256" key="4">
    <source>
        <dbReference type="ARBA" id="ARBA00022840"/>
    </source>
</evidence>
<keyword evidence="7" id="KW-0614">Plasmid</keyword>
<dbReference type="PROSITE" id="PS50893">
    <property type="entry name" value="ABC_TRANSPORTER_2"/>
    <property type="match status" value="1"/>
</dbReference>
<dbReference type="InterPro" id="IPR003593">
    <property type="entry name" value="AAA+_ATPase"/>
</dbReference>
<evidence type="ECO:0000256" key="1">
    <source>
        <dbReference type="ARBA" id="ARBA00004417"/>
    </source>
</evidence>
<dbReference type="SMART" id="SM00382">
    <property type="entry name" value="AAA"/>
    <property type="match status" value="1"/>
</dbReference>
<geneLocation type="plasmid" evidence="7 8">
    <name>unnamed1</name>
</geneLocation>
<sequence>MEIREHPVAPDDVLTVDDLRAYYMVDGYGISRQVKAVDGATLRVRRGEVYGLAGESGSGKTSLVKALAGAIRPPLQIVGGSVNYNFGGKHIDIYDPAVDIRSLRWRHLSYIMQGSMSVLNPVRKIRQSFYDFAFPHMNMGKREFWDTVERHLTKLQLDPAILMSYPHQLSGGMRQRTTIALATVCHPEFIIADEPTTALDVIVQRDVLRMIKEVQLQQGSSIIFVTHDMSVHATIADRIGIVYGGRLVEEAPSLELFRAPKHPYTTHLISSLPRIGDDRPRDSLPGRPPNLANPPSGCPFHPRCPLAVDKCKTDAPPLEGNHGESRVACWRAGEAEIA</sequence>
<dbReference type="NCBIfam" id="TIGR01727">
    <property type="entry name" value="oligo_HPY"/>
    <property type="match status" value="1"/>
</dbReference>
<reference evidence="7 8" key="1">
    <citation type="submission" date="2019-07" db="EMBL/GenBank/DDBJ databases">
        <title>Litoreibacter alkalisoli sp. nov., isolated from saline-alkaline soil.</title>
        <authorList>
            <person name="Wang S."/>
            <person name="Xu L."/>
            <person name="Xing Y.-T."/>
            <person name="Sun J.-Q."/>
        </authorList>
    </citation>
    <scope>NUCLEOTIDE SEQUENCE [LARGE SCALE GENOMIC DNA]</scope>
    <source>
        <strain evidence="7 8">LN3S51</strain>
        <plasmid evidence="7 8">unnamed1</plasmid>
    </source>
</reference>
<dbReference type="SUPFAM" id="SSF52540">
    <property type="entry name" value="P-loop containing nucleoside triphosphate hydrolases"/>
    <property type="match status" value="1"/>
</dbReference>
<accession>A0A5B8J8W8</accession>
<dbReference type="GO" id="GO:0015833">
    <property type="term" value="P:peptide transport"/>
    <property type="evidence" value="ECO:0007669"/>
    <property type="project" value="InterPro"/>
</dbReference>
<keyword evidence="3" id="KW-0547">Nucleotide-binding</keyword>
<dbReference type="PANTHER" id="PTHR43067">
    <property type="entry name" value="OLIGOPEPTIDE/DIPEPTIDE ABC TRANSPORTER, ATPASE SUBUNIT"/>
    <property type="match status" value="1"/>
</dbReference>
<dbReference type="KEGG" id="lit:FPZ52_12625"/>
<dbReference type="Pfam" id="PF00005">
    <property type="entry name" value="ABC_tran"/>
    <property type="match status" value="1"/>
</dbReference>
<dbReference type="InterPro" id="IPR003439">
    <property type="entry name" value="ABC_transporter-like_ATP-bd"/>
</dbReference>
<dbReference type="Pfam" id="PF08352">
    <property type="entry name" value="oligo_HPY"/>
    <property type="match status" value="1"/>
</dbReference>
<evidence type="ECO:0000256" key="5">
    <source>
        <dbReference type="SAM" id="MobiDB-lite"/>
    </source>
</evidence>
<gene>
    <name evidence="7" type="ORF">FPZ52_12625</name>
</gene>
<dbReference type="GO" id="GO:0005524">
    <property type="term" value="F:ATP binding"/>
    <property type="evidence" value="ECO:0007669"/>
    <property type="project" value="UniProtKB-KW"/>
</dbReference>
<keyword evidence="8" id="KW-1185">Reference proteome</keyword>
<feature type="compositionally biased region" description="Basic and acidic residues" evidence="5">
    <location>
        <begin position="275"/>
        <end position="284"/>
    </location>
</feature>
<protein>
    <submittedName>
        <fullName evidence="7">ABC transporter ATP-binding protein</fullName>
    </submittedName>
</protein>
<proteinExistence type="predicted"/>
<evidence type="ECO:0000259" key="6">
    <source>
        <dbReference type="PROSITE" id="PS50893"/>
    </source>
</evidence>
<organism evidence="7 8">
    <name type="scientific">Qingshengfaniella alkalisoli</name>
    <dbReference type="NCBI Taxonomy" id="2599296"/>
    <lineage>
        <taxon>Bacteria</taxon>
        <taxon>Pseudomonadati</taxon>
        <taxon>Pseudomonadota</taxon>
        <taxon>Alphaproteobacteria</taxon>
        <taxon>Rhodobacterales</taxon>
        <taxon>Paracoccaceae</taxon>
        <taxon>Qingshengfaniella</taxon>
    </lineage>
</organism>
<dbReference type="InterPro" id="IPR027417">
    <property type="entry name" value="P-loop_NTPase"/>
</dbReference>
<dbReference type="GO" id="GO:0005886">
    <property type="term" value="C:plasma membrane"/>
    <property type="evidence" value="ECO:0007669"/>
    <property type="project" value="UniProtKB-SubCell"/>
</dbReference>
<evidence type="ECO:0000313" key="8">
    <source>
        <dbReference type="Proteomes" id="UP000318483"/>
    </source>
</evidence>
<dbReference type="InterPro" id="IPR013563">
    <property type="entry name" value="Oligopep_ABC_C"/>
</dbReference>
<dbReference type="GO" id="GO:0016887">
    <property type="term" value="F:ATP hydrolysis activity"/>
    <property type="evidence" value="ECO:0007669"/>
    <property type="project" value="InterPro"/>
</dbReference>
<dbReference type="CDD" id="cd03257">
    <property type="entry name" value="ABC_NikE_OppD_transporters"/>
    <property type="match status" value="1"/>
</dbReference>
<keyword evidence="4 7" id="KW-0067">ATP-binding</keyword>
<evidence type="ECO:0000256" key="2">
    <source>
        <dbReference type="ARBA" id="ARBA00022448"/>
    </source>
</evidence>
<evidence type="ECO:0000256" key="3">
    <source>
        <dbReference type="ARBA" id="ARBA00022741"/>
    </source>
</evidence>
<dbReference type="OrthoDB" id="9815712at2"/>
<evidence type="ECO:0000313" key="7">
    <source>
        <dbReference type="EMBL" id="QDY70710.1"/>
    </source>
</evidence>
<dbReference type="AlphaFoldDB" id="A0A5B8J8W8"/>
<dbReference type="Gene3D" id="3.40.50.300">
    <property type="entry name" value="P-loop containing nucleotide triphosphate hydrolases"/>
    <property type="match status" value="1"/>
</dbReference>
<dbReference type="EMBL" id="CP042262">
    <property type="protein sequence ID" value="QDY70710.1"/>
    <property type="molecule type" value="Genomic_DNA"/>
</dbReference>
<comment type="subcellular location">
    <subcellularLocation>
        <location evidence="1">Cell inner membrane</location>
        <topology evidence="1">Peripheral membrane protein</topology>
    </subcellularLocation>
</comment>
<dbReference type="Proteomes" id="UP000318483">
    <property type="component" value="Plasmid unnamed1"/>
</dbReference>
<keyword evidence="2" id="KW-0813">Transport</keyword>
<feature type="region of interest" description="Disordered" evidence="5">
    <location>
        <begin position="270"/>
        <end position="298"/>
    </location>
</feature>